<accession>A0AAV4RZM3</accession>
<name>A0AAV4RZM3_9ARAC</name>
<dbReference type="AlphaFoldDB" id="A0AAV4RZM3"/>
<reference evidence="1 2" key="1">
    <citation type="submission" date="2021-06" db="EMBL/GenBank/DDBJ databases">
        <title>Caerostris darwini draft genome.</title>
        <authorList>
            <person name="Kono N."/>
            <person name="Arakawa K."/>
        </authorList>
    </citation>
    <scope>NUCLEOTIDE SEQUENCE [LARGE SCALE GENOMIC DNA]</scope>
</reference>
<evidence type="ECO:0000313" key="1">
    <source>
        <dbReference type="EMBL" id="GIY25602.1"/>
    </source>
</evidence>
<sequence length="117" mass="13082">MVSIQFHCQLISNTKESKIQFSFHLNFHKAQPTGIAACVYSLSLKLNVICLDPKSEKWGGELVKGRIPHTPSQSCLSLMTEVFLFPARKGLRPVDGKITIIKATFKVFPVSMDSILF</sequence>
<evidence type="ECO:0000313" key="2">
    <source>
        <dbReference type="Proteomes" id="UP001054837"/>
    </source>
</evidence>
<gene>
    <name evidence="1" type="ORF">CDAR_263061</name>
</gene>
<proteinExistence type="predicted"/>
<organism evidence="1 2">
    <name type="scientific">Caerostris darwini</name>
    <dbReference type="NCBI Taxonomy" id="1538125"/>
    <lineage>
        <taxon>Eukaryota</taxon>
        <taxon>Metazoa</taxon>
        <taxon>Ecdysozoa</taxon>
        <taxon>Arthropoda</taxon>
        <taxon>Chelicerata</taxon>
        <taxon>Arachnida</taxon>
        <taxon>Araneae</taxon>
        <taxon>Araneomorphae</taxon>
        <taxon>Entelegynae</taxon>
        <taxon>Araneoidea</taxon>
        <taxon>Araneidae</taxon>
        <taxon>Caerostris</taxon>
    </lineage>
</organism>
<dbReference type="EMBL" id="BPLQ01006841">
    <property type="protein sequence ID" value="GIY25602.1"/>
    <property type="molecule type" value="Genomic_DNA"/>
</dbReference>
<protein>
    <submittedName>
        <fullName evidence="1">Uncharacterized protein</fullName>
    </submittedName>
</protein>
<dbReference type="Proteomes" id="UP001054837">
    <property type="component" value="Unassembled WGS sequence"/>
</dbReference>
<comment type="caution">
    <text evidence="1">The sequence shown here is derived from an EMBL/GenBank/DDBJ whole genome shotgun (WGS) entry which is preliminary data.</text>
</comment>
<keyword evidence="2" id="KW-1185">Reference proteome</keyword>